<sequence length="227" mass="26107">MTYLQDLTPLQRLQQSCQAEWQAYTQHEFVRQLGAGQLSAEAFRYYLKQDYLFLIHFARAWGLAVYKSRNIRELRQGLDSLKAIVDVELDLHVTYCDSWGISEDELAELPEERATMAYTRYVLDAGNRGDLLDLHVALVPCLIGYAEIGSWLVSQDFTDQTEANPYLPWINMYISDEFQAAAQAEIHWLNQQLADVSPARFQQLCAVFKDATRLEIDFWQAGLEGKA</sequence>
<dbReference type="Gene3D" id="1.20.910.10">
    <property type="entry name" value="Heme oxygenase-like"/>
    <property type="match status" value="1"/>
</dbReference>
<dbReference type="NCBIfam" id="TIGR04306">
    <property type="entry name" value="salvage_TenA"/>
    <property type="match status" value="1"/>
</dbReference>
<gene>
    <name evidence="3" type="primary">tenA</name>
    <name evidence="3" type="ORF">H9906_05070</name>
</gene>
<organism evidence="3 4">
    <name type="scientific">Candidatus Paenalcaligenes intestinipullorum</name>
    <dbReference type="NCBI Taxonomy" id="2838718"/>
    <lineage>
        <taxon>Bacteria</taxon>
        <taxon>Pseudomonadati</taxon>
        <taxon>Pseudomonadota</taxon>
        <taxon>Betaproteobacteria</taxon>
        <taxon>Burkholderiales</taxon>
        <taxon>Alcaligenaceae</taxon>
        <taxon>Paenalcaligenes</taxon>
    </lineage>
</organism>
<protein>
    <recommendedName>
        <fullName evidence="1">Aminopyrimidine aminohydrolase</fullName>
        <ecNumber evidence="1">3.5.99.2</ecNumber>
    </recommendedName>
</protein>
<keyword evidence="1" id="KW-0784">Thiamine biosynthesis</keyword>
<dbReference type="Pfam" id="PF03070">
    <property type="entry name" value="TENA_THI-4"/>
    <property type="match status" value="1"/>
</dbReference>
<dbReference type="GO" id="GO:0005829">
    <property type="term" value="C:cytosol"/>
    <property type="evidence" value="ECO:0007669"/>
    <property type="project" value="TreeGrafter"/>
</dbReference>
<dbReference type="EMBL" id="DWUQ01000104">
    <property type="protein sequence ID" value="HJD44387.1"/>
    <property type="molecule type" value="Genomic_DNA"/>
</dbReference>
<evidence type="ECO:0000313" key="4">
    <source>
        <dbReference type="Proteomes" id="UP000823889"/>
    </source>
</evidence>
<dbReference type="EC" id="3.5.99.2" evidence="1"/>
<comment type="pathway">
    <text evidence="1">Cofactor biosynthesis; thiamine diphosphate biosynthesis.</text>
</comment>
<dbReference type="GO" id="GO:0050334">
    <property type="term" value="F:thiaminase activity"/>
    <property type="evidence" value="ECO:0007669"/>
    <property type="project" value="UniProtKB-EC"/>
</dbReference>
<comment type="catalytic activity">
    <reaction evidence="1">
        <text>4-amino-5-aminomethyl-2-methylpyrimidine + H2O = 4-amino-5-hydroxymethyl-2-methylpyrimidine + NH4(+)</text>
        <dbReference type="Rhea" id="RHEA:31799"/>
        <dbReference type="ChEBI" id="CHEBI:15377"/>
        <dbReference type="ChEBI" id="CHEBI:16892"/>
        <dbReference type="ChEBI" id="CHEBI:28938"/>
        <dbReference type="ChEBI" id="CHEBI:63416"/>
        <dbReference type="EC" id="3.5.99.2"/>
    </reaction>
</comment>
<dbReference type="PANTHER" id="PTHR43198">
    <property type="entry name" value="BIFUNCTIONAL TH2 PROTEIN"/>
    <property type="match status" value="1"/>
</dbReference>
<dbReference type="InterPro" id="IPR016084">
    <property type="entry name" value="Haem_Oase-like_multi-hlx"/>
</dbReference>
<keyword evidence="1" id="KW-0378">Hydrolase</keyword>
<comment type="catalytic activity">
    <reaction evidence="1">
        <text>thiamine + H2O = 5-(2-hydroxyethyl)-4-methylthiazole + 4-amino-5-hydroxymethyl-2-methylpyrimidine + H(+)</text>
        <dbReference type="Rhea" id="RHEA:17509"/>
        <dbReference type="ChEBI" id="CHEBI:15377"/>
        <dbReference type="ChEBI" id="CHEBI:15378"/>
        <dbReference type="ChEBI" id="CHEBI:16892"/>
        <dbReference type="ChEBI" id="CHEBI:17957"/>
        <dbReference type="ChEBI" id="CHEBI:18385"/>
        <dbReference type="EC" id="3.5.99.2"/>
    </reaction>
</comment>
<reference evidence="3" key="2">
    <citation type="submission" date="2021-04" db="EMBL/GenBank/DDBJ databases">
        <authorList>
            <person name="Gilroy R."/>
        </authorList>
    </citation>
    <scope>NUCLEOTIDE SEQUENCE</scope>
    <source>
        <strain evidence="3">9264</strain>
    </source>
</reference>
<dbReference type="InterPro" id="IPR050967">
    <property type="entry name" value="Thiamine_Salvage_TenA"/>
</dbReference>
<comment type="function">
    <text evidence="1">Catalyzes an amino-pyrimidine hydrolysis reaction at the C5' of the pyrimidine moiety of thiamine compounds, a reaction that is part of a thiamine salvage pathway.</text>
</comment>
<dbReference type="SUPFAM" id="SSF48613">
    <property type="entry name" value="Heme oxygenase-like"/>
    <property type="match status" value="1"/>
</dbReference>
<evidence type="ECO:0000259" key="2">
    <source>
        <dbReference type="Pfam" id="PF03070"/>
    </source>
</evidence>
<dbReference type="AlphaFoldDB" id="A0A9D2U906"/>
<comment type="similarity">
    <text evidence="1">Belongs to the TenA family.</text>
</comment>
<dbReference type="InterPro" id="IPR027574">
    <property type="entry name" value="Thiaminase_II"/>
</dbReference>
<proteinExistence type="inferred from homology"/>
<evidence type="ECO:0000313" key="3">
    <source>
        <dbReference type="EMBL" id="HJD44387.1"/>
    </source>
</evidence>
<feature type="domain" description="Thiaminase-2/PQQC" evidence="2">
    <location>
        <begin position="17"/>
        <end position="224"/>
    </location>
</feature>
<dbReference type="PANTHER" id="PTHR43198:SF2">
    <property type="entry name" value="SI:CH1073-67J19.1-RELATED"/>
    <property type="match status" value="1"/>
</dbReference>
<name>A0A9D2U906_9BURK</name>
<reference evidence="3" key="1">
    <citation type="journal article" date="2021" name="PeerJ">
        <title>Extensive microbial diversity within the chicken gut microbiome revealed by metagenomics and culture.</title>
        <authorList>
            <person name="Gilroy R."/>
            <person name="Ravi A."/>
            <person name="Getino M."/>
            <person name="Pursley I."/>
            <person name="Horton D.L."/>
            <person name="Alikhan N.F."/>
            <person name="Baker D."/>
            <person name="Gharbi K."/>
            <person name="Hall N."/>
            <person name="Watson M."/>
            <person name="Adriaenssens E.M."/>
            <person name="Foster-Nyarko E."/>
            <person name="Jarju S."/>
            <person name="Secka A."/>
            <person name="Antonio M."/>
            <person name="Oren A."/>
            <person name="Chaudhuri R.R."/>
            <person name="La Ragione R."/>
            <person name="Hildebrand F."/>
            <person name="Pallen M.J."/>
        </authorList>
    </citation>
    <scope>NUCLEOTIDE SEQUENCE</scope>
    <source>
        <strain evidence="3">9264</strain>
    </source>
</reference>
<dbReference type="InterPro" id="IPR004305">
    <property type="entry name" value="Thiaminase-2/PQQC"/>
</dbReference>
<accession>A0A9D2U906</accession>
<dbReference type="Proteomes" id="UP000823889">
    <property type="component" value="Unassembled WGS sequence"/>
</dbReference>
<comment type="caution">
    <text evidence="3">The sequence shown here is derived from an EMBL/GenBank/DDBJ whole genome shotgun (WGS) entry which is preliminary data.</text>
</comment>
<evidence type="ECO:0000256" key="1">
    <source>
        <dbReference type="RuleBase" id="RU363093"/>
    </source>
</evidence>
<dbReference type="CDD" id="cd19367">
    <property type="entry name" value="TenA_C_ScTHI20-like"/>
    <property type="match status" value="1"/>
</dbReference>
<dbReference type="GO" id="GO:0009228">
    <property type="term" value="P:thiamine biosynthetic process"/>
    <property type="evidence" value="ECO:0007669"/>
    <property type="project" value="UniProtKB-KW"/>
</dbReference>